<gene>
    <name evidence="6 9" type="primary">ade</name>
    <name evidence="9" type="ORF">G6R28_02690</name>
</gene>
<dbReference type="SUPFAM" id="SSF51338">
    <property type="entry name" value="Composite domain of metallo-dependent hydrolases"/>
    <property type="match status" value="1"/>
</dbReference>
<evidence type="ECO:0000256" key="5">
    <source>
        <dbReference type="ARBA" id="ARBA00047720"/>
    </source>
</evidence>
<dbReference type="HAMAP" id="MF_01518">
    <property type="entry name" value="Adenine_deamin"/>
    <property type="match status" value="1"/>
</dbReference>
<comment type="cofactor">
    <cofactor evidence="6">
        <name>Mn(2+)</name>
        <dbReference type="ChEBI" id="CHEBI:29035"/>
    </cofactor>
</comment>
<comment type="caution">
    <text evidence="9">The sequence shown here is derived from an EMBL/GenBank/DDBJ whole genome shotgun (WGS) entry which is preliminary data.</text>
</comment>
<protein>
    <recommendedName>
        <fullName evidence="2 6">Adenine deaminase</fullName>
        <shortName evidence="6">Adenase</shortName>
        <shortName evidence="6">Adenine aminase</shortName>
        <ecNumber evidence="2 6">3.5.4.2</ecNumber>
    </recommendedName>
</protein>
<evidence type="ECO:0000256" key="4">
    <source>
        <dbReference type="ARBA" id="ARBA00023211"/>
    </source>
</evidence>
<dbReference type="InterPro" id="IPR011059">
    <property type="entry name" value="Metal-dep_hydrolase_composite"/>
</dbReference>
<evidence type="ECO:0000256" key="6">
    <source>
        <dbReference type="HAMAP-Rule" id="MF_01518"/>
    </source>
</evidence>
<evidence type="ECO:0000256" key="1">
    <source>
        <dbReference type="ARBA" id="ARBA00006773"/>
    </source>
</evidence>
<name>A0ABS5QSG1_9LACO</name>
<accession>A0ABS5QSG1</accession>
<evidence type="ECO:0000259" key="8">
    <source>
        <dbReference type="Pfam" id="PF13382"/>
    </source>
</evidence>
<organism evidence="9 10">
    <name type="scientific">Fructobacillus papyrifericola</name>
    <dbReference type="NCBI Taxonomy" id="2713172"/>
    <lineage>
        <taxon>Bacteria</taxon>
        <taxon>Bacillati</taxon>
        <taxon>Bacillota</taxon>
        <taxon>Bacilli</taxon>
        <taxon>Lactobacillales</taxon>
        <taxon>Lactobacillaceae</taxon>
        <taxon>Fructobacillus</taxon>
    </lineage>
</organism>
<keyword evidence="4 6" id="KW-0464">Manganese</keyword>
<dbReference type="InterPro" id="IPR006680">
    <property type="entry name" value="Amidohydro-rel"/>
</dbReference>
<dbReference type="Pfam" id="PF13382">
    <property type="entry name" value="Adenine_deam_C"/>
    <property type="match status" value="1"/>
</dbReference>
<dbReference type="Proteomes" id="UP000735205">
    <property type="component" value="Unassembled WGS sequence"/>
</dbReference>
<evidence type="ECO:0000313" key="10">
    <source>
        <dbReference type="Proteomes" id="UP000735205"/>
    </source>
</evidence>
<evidence type="ECO:0000256" key="3">
    <source>
        <dbReference type="ARBA" id="ARBA00022801"/>
    </source>
</evidence>
<feature type="domain" description="Adenine deaminase C-terminal" evidence="8">
    <location>
        <begin position="382"/>
        <end position="546"/>
    </location>
</feature>
<dbReference type="InterPro" id="IPR032466">
    <property type="entry name" value="Metal_Hydrolase"/>
</dbReference>
<dbReference type="InterPro" id="IPR006679">
    <property type="entry name" value="Adenine_deam"/>
</dbReference>
<dbReference type="RefSeq" id="WP_213792687.1">
    <property type="nucleotide sequence ID" value="NZ_JAAMFJ010000001.1"/>
</dbReference>
<evidence type="ECO:0000259" key="7">
    <source>
        <dbReference type="Pfam" id="PF01979"/>
    </source>
</evidence>
<dbReference type="InterPro" id="IPR026912">
    <property type="entry name" value="Adenine_deam_C"/>
</dbReference>
<feature type="domain" description="Amidohydrolase-related" evidence="7">
    <location>
        <begin position="55"/>
        <end position="336"/>
    </location>
</feature>
<comment type="similarity">
    <text evidence="1 6">Belongs to the metallo-dependent hydrolases superfamily. Adenine deaminase family.</text>
</comment>
<dbReference type="EC" id="3.5.4.2" evidence="2 6"/>
<evidence type="ECO:0000313" key="9">
    <source>
        <dbReference type="EMBL" id="MBS9336139.1"/>
    </source>
</evidence>
<comment type="catalytic activity">
    <reaction evidence="5 6">
        <text>adenine + H2O + H(+) = hypoxanthine + NH4(+)</text>
        <dbReference type="Rhea" id="RHEA:23688"/>
        <dbReference type="ChEBI" id="CHEBI:15377"/>
        <dbReference type="ChEBI" id="CHEBI:15378"/>
        <dbReference type="ChEBI" id="CHEBI:16708"/>
        <dbReference type="ChEBI" id="CHEBI:17368"/>
        <dbReference type="ChEBI" id="CHEBI:28938"/>
        <dbReference type="EC" id="3.5.4.2"/>
    </reaction>
</comment>
<keyword evidence="3 6" id="KW-0378">Hydrolase</keyword>
<dbReference type="EMBL" id="JAAMFJ010000001">
    <property type="protein sequence ID" value="MBS9336139.1"/>
    <property type="molecule type" value="Genomic_DNA"/>
</dbReference>
<proteinExistence type="inferred from homology"/>
<dbReference type="CDD" id="cd01295">
    <property type="entry name" value="AdeC"/>
    <property type="match status" value="1"/>
</dbReference>
<reference evidence="9 10" key="1">
    <citation type="submission" date="2020-02" db="EMBL/GenBank/DDBJ databases">
        <title>Fructobacillus sp. isolated from paper mulberry of Taiwan.</title>
        <authorList>
            <person name="Lin S.-T."/>
        </authorList>
    </citation>
    <scope>NUCLEOTIDE SEQUENCE [LARGE SCALE GENOMIC DNA]</scope>
    <source>
        <strain evidence="9 10">M1-21</strain>
    </source>
</reference>
<dbReference type="NCBIfam" id="TIGR01178">
    <property type="entry name" value="ade"/>
    <property type="match status" value="1"/>
</dbReference>
<dbReference type="SUPFAM" id="SSF51556">
    <property type="entry name" value="Metallo-dependent hydrolases"/>
    <property type="match status" value="1"/>
</dbReference>
<dbReference type="Pfam" id="PF01979">
    <property type="entry name" value="Amidohydro_1"/>
    <property type="match status" value="1"/>
</dbReference>
<dbReference type="Gene3D" id="2.30.40.10">
    <property type="entry name" value="Urease, subunit C, domain 1"/>
    <property type="match status" value="1"/>
</dbReference>
<dbReference type="PANTHER" id="PTHR11113">
    <property type="entry name" value="N-ACETYLGLUCOSAMINE-6-PHOSPHATE DEACETYLASE"/>
    <property type="match status" value="1"/>
</dbReference>
<dbReference type="Gene3D" id="3.20.20.140">
    <property type="entry name" value="Metal-dependent hydrolases"/>
    <property type="match status" value="1"/>
</dbReference>
<evidence type="ECO:0000256" key="2">
    <source>
        <dbReference type="ARBA" id="ARBA00012782"/>
    </source>
</evidence>
<sequence>MTIPVDYCLHSGRVLNVFTQEFQEKPVWIKDDRVVFVGQSDAYQADTSIDCSGKFIVPGLIDAHLHIESSLLTPSEFGRLSLKQGVTRIFADPHEIASVAGVSGIQYMLDSAKKTPLHIHYMLPSSVPATNFEHAGATLDAEALKPFYQHKEVAGLAEVMDYPAVSGKNQDMLQKISDAQAANKHVDGHGAGLGPDQLAVYRAYGIDTDHEATNVQEAIDRISAGMNIFIREGTVERDELALLPAVNAANQAHFSFATDDKSAKDIEDEGSINFNVALAIKNGLTAEEAFTMASLNAAKAHHLENVGAIAPGFVADLLILENLEKVAVEETMVAGKFFKDQAESVLWLPGQQINLTLTAEDLALPLDKDRAAHVIEVEPHHITTKHLIEKVPVDQKGQFEANEDYAKVAVIERYHDLGHGLGIIKGLKLRSGAIASTIAHDSHNVIVAGQNDADMLTAVLKLKEIGGGEVVVNNGQVTALPLPIGGLMSDKAYEELIAEQDELNAAFATISDLTFDPFLTLSFMALPVIPSLKITDQGLFDVEKFEFIGIQD</sequence>
<dbReference type="GO" id="GO:0000034">
    <property type="term" value="F:adenine deaminase activity"/>
    <property type="evidence" value="ECO:0007669"/>
    <property type="project" value="UniProtKB-EC"/>
</dbReference>
<keyword evidence="10" id="KW-1185">Reference proteome</keyword>
<dbReference type="PANTHER" id="PTHR11113:SF2">
    <property type="entry name" value="ADENINE DEAMINASE"/>
    <property type="match status" value="1"/>
</dbReference>